<keyword evidence="3 6" id="KW-0812">Transmembrane</keyword>
<reference evidence="8" key="1">
    <citation type="journal article" date="2010" name="PLoS Genet.">
        <title>The genome of a pathogenic rhodococcus: cooptive virulence underpinned by key gene acquisitions.</title>
        <authorList>
            <person name="Letek M."/>
            <person name="Gonzalez P."/>
            <person name="Macarthur I."/>
            <person name="Rodriguez H."/>
            <person name="Freeman T.C."/>
            <person name="Valero-Rello A."/>
            <person name="Blanco M."/>
            <person name="Buckley T."/>
            <person name="Cherevach I."/>
            <person name="Fahey R."/>
            <person name="Hapeshi A."/>
            <person name="Holdstock J."/>
            <person name="Leadon D."/>
            <person name="Navas J."/>
            <person name="Ocampo A."/>
            <person name="Quail M.A."/>
            <person name="Sanders M."/>
            <person name="Scortti M.M."/>
            <person name="Prescott J.F."/>
            <person name="Fogarty U."/>
            <person name="Meijer W.G."/>
            <person name="Parkhill J."/>
            <person name="Bentley S.D."/>
            <person name="Vazquez-Boland J.A."/>
        </authorList>
    </citation>
    <scope>NUCLEOTIDE SEQUENCE [LARGE SCALE GENOMIC DNA]</scope>
    <source>
        <strain evidence="8 9">103S</strain>
    </source>
</reference>
<feature type="transmembrane region" description="Helical" evidence="6">
    <location>
        <begin position="120"/>
        <end position="138"/>
    </location>
</feature>
<evidence type="ECO:0000256" key="2">
    <source>
        <dbReference type="ARBA" id="ARBA00022475"/>
    </source>
</evidence>
<proteinExistence type="predicted"/>
<sequence>MIPPLVLMAALSVGGALGVLVWLTVGARDPERGPALRNLQSQLALPIPESGGAPPLSLGRFVKLLSPPGTMARLERLHILAGRPAAWVPERAAMAKIVLAAAAALLGLLAVGASPGVGRVLFAAAAVALAYFVPELLLQSRGQERQAAIELALADTLDQMTIAVEAGLGFEAAMQRAAKNGKGPLAEEFIRTLQDIQMGQSRRIAYLDLAARTKAPNLRRFLRAVIQADEYGVAIAEVLRTQASEMRLKRRQSAEEKAMKVPVKVLFPLMTCILPTIFIVILGPAVINMMEVLGGM</sequence>
<dbReference type="AlphaFoldDB" id="A0A3S5Y5T5"/>
<dbReference type="PANTHER" id="PTHR35007">
    <property type="entry name" value="INTEGRAL MEMBRANE PROTEIN-RELATED"/>
    <property type="match status" value="1"/>
</dbReference>
<evidence type="ECO:0000256" key="1">
    <source>
        <dbReference type="ARBA" id="ARBA00004651"/>
    </source>
</evidence>
<protein>
    <submittedName>
        <fullName evidence="8">Type II secretion system integral membrane subunit</fullName>
    </submittedName>
</protein>
<dbReference type="Pfam" id="PF00482">
    <property type="entry name" value="T2SSF"/>
    <property type="match status" value="1"/>
</dbReference>
<dbReference type="KEGG" id="req:REQ_18430"/>
<evidence type="ECO:0000256" key="6">
    <source>
        <dbReference type="SAM" id="Phobius"/>
    </source>
</evidence>
<keyword evidence="2" id="KW-1003">Cell membrane</keyword>
<dbReference type="GO" id="GO:0005886">
    <property type="term" value="C:plasma membrane"/>
    <property type="evidence" value="ECO:0007669"/>
    <property type="project" value="UniProtKB-SubCell"/>
</dbReference>
<evidence type="ECO:0000313" key="8">
    <source>
        <dbReference type="EMBL" id="CBH47910.1"/>
    </source>
</evidence>
<gene>
    <name evidence="8" type="ordered locus">REQ_18430</name>
</gene>
<name>A0A3S5Y5T5_RHOH1</name>
<feature type="transmembrane region" description="Helical" evidence="6">
    <location>
        <begin position="6"/>
        <end position="27"/>
    </location>
</feature>
<dbReference type="Proteomes" id="UP001154400">
    <property type="component" value="Chromosome"/>
</dbReference>
<evidence type="ECO:0000259" key="7">
    <source>
        <dbReference type="Pfam" id="PF00482"/>
    </source>
</evidence>
<accession>A0A3S5Y5T5</accession>
<evidence type="ECO:0000313" key="9">
    <source>
        <dbReference type="Proteomes" id="UP000006892"/>
    </source>
</evidence>
<feature type="transmembrane region" description="Helical" evidence="6">
    <location>
        <begin position="265"/>
        <end position="287"/>
    </location>
</feature>
<feature type="domain" description="Type II secretion system protein GspF" evidence="7">
    <location>
        <begin position="157"/>
        <end position="282"/>
    </location>
</feature>
<comment type="subcellular location">
    <subcellularLocation>
        <location evidence="1">Cell membrane</location>
        <topology evidence="1">Multi-pass membrane protein</topology>
    </subcellularLocation>
</comment>
<feature type="transmembrane region" description="Helical" evidence="6">
    <location>
        <begin position="93"/>
        <end position="114"/>
    </location>
</feature>
<keyword evidence="5 6" id="KW-0472">Membrane</keyword>
<evidence type="ECO:0000256" key="3">
    <source>
        <dbReference type="ARBA" id="ARBA00022692"/>
    </source>
</evidence>
<keyword evidence="4 6" id="KW-1133">Transmembrane helix</keyword>
<evidence type="ECO:0000256" key="5">
    <source>
        <dbReference type="ARBA" id="ARBA00023136"/>
    </source>
</evidence>
<dbReference type="EMBL" id="FN563149">
    <property type="protein sequence ID" value="CBH47910.1"/>
    <property type="molecule type" value="Genomic_DNA"/>
</dbReference>
<evidence type="ECO:0000256" key="4">
    <source>
        <dbReference type="ARBA" id="ARBA00022989"/>
    </source>
</evidence>
<dbReference type="PANTHER" id="PTHR35007:SF2">
    <property type="entry name" value="PILUS ASSEMBLE PROTEIN"/>
    <property type="match status" value="1"/>
</dbReference>
<dbReference type="InterPro" id="IPR018076">
    <property type="entry name" value="T2SS_GspF_dom"/>
</dbReference>
<organism evidence="8">
    <name type="scientific">Rhodococcus hoagii (strain 103S)</name>
    <name type="common">Rhodococcus equi</name>
    <dbReference type="NCBI Taxonomy" id="685727"/>
    <lineage>
        <taxon>Bacteria</taxon>
        <taxon>Bacillati</taxon>
        <taxon>Actinomycetota</taxon>
        <taxon>Actinomycetes</taxon>
        <taxon>Mycobacteriales</taxon>
        <taxon>Nocardiaceae</taxon>
        <taxon>Prescottella</taxon>
    </lineage>
</organism>